<dbReference type="InterPro" id="IPR036280">
    <property type="entry name" value="Multihaem_cyt_sf"/>
</dbReference>
<sequence length="319" mass="34772">MKLVWVLLALAGISIWLIPNTLSIFSGGHSFYNIDPVGSQVPCKKCHGEIDMQLHSGFIHNNFTCSDCHRVQKGVQYASGDNAYERLIYINVTGPSSIGNRVLATTIQNYQSGNFPKSISGEITIDQWAAAGNDEAQFRDENGQYMGNMTLGEAGIIYNYERENAISTYINGVPKDTDPATSNSALETRKINVNPYPDGTDDLTGSGSKVITSGTLAHASSTILCADCHSEYLNNTPDIIHEAFIKYGMEHNTNDNCISCHTSTAVSINWTRPSTIAFETSSDGNNITITKNYQTNPVRIETFGTQSGDVFAISNETIV</sequence>
<reference evidence="1 2" key="1">
    <citation type="submission" date="2015-09" db="EMBL/GenBank/DDBJ databases">
        <title>A metagenomics-based metabolic model of nitrate-dependent anaerobic oxidation of methane by Methanoperedens-like archaea.</title>
        <authorList>
            <person name="Arshad A."/>
            <person name="Speth D.R."/>
            <person name="De Graaf R.M."/>
            <person name="Op Den Camp H.J."/>
            <person name="Jetten M.S."/>
            <person name="Welte C.U."/>
        </authorList>
    </citation>
    <scope>NUCLEOTIDE SEQUENCE [LARGE SCALE GENOMIC DNA]</scope>
</reference>
<evidence type="ECO:0000313" key="1">
    <source>
        <dbReference type="EMBL" id="KPQ45396.1"/>
    </source>
</evidence>
<comment type="caution">
    <text evidence="1">The sequence shown here is derived from an EMBL/GenBank/DDBJ whole genome shotgun (WGS) entry which is preliminary data.</text>
</comment>
<dbReference type="EMBL" id="LKCM01000005">
    <property type="protein sequence ID" value="KPQ45396.1"/>
    <property type="molecule type" value="Genomic_DNA"/>
</dbReference>
<protein>
    <submittedName>
        <fullName evidence="1">Uncharacterized protein</fullName>
    </submittedName>
</protein>
<proteinExistence type="predicted"/>
<accession>A0A0P8AEG3</accession>
<name>A0A0P8AEG3_9EURY</name>
<organism evidence="1 2">
    <name type="scientific">Candidatus Methanoperedens nitratireducens</name>
    <dbReference type="NCBI Taxonomy" id="1392998"/>
    <lineage>
        <taxon>Archaea</taxon>
        <taxon>Methanobacteriati</taxon>
        <taxon>Methanobacteriota</taxon>
        <taxon>Stenosarchaea group</taxon>
        <taxon>Methanomicrobia</taxon>
        <taxon>Methanosarcinales</taxon>
        <taxon>ANME-2 cluster</taxon>
        <taxon>Candidatus Methanoperedentaceae</taxon>
        <taxon>Candidatus Methanoperedens</taxon>
    </lineage>
</organism>
<gene>
    <name evidence="1" type="ORF">MPEBLZ_00012</name>
</gene>
<evidence type="ECO:0000313" key="2">
    <source>
        <dbReference type="Proteomes" id="UP000050360"/>
    </source>
</evidence>
<dbReference type="AlphaFoldDB" id="A0A0P8AEG3"/>
<dbReference type="Proteomes" id="UP000050360">
    <property type="component" value="Unassembled WGS sequence"/>
</dbReference>
<dbReference type="SUPFAM" id="SSF48695">
    <property type="entry name" value="Multiheme cytochromes"/>
    <property type="match status" value="1"/>
</dbReference>